<reference evidence="1" key="1">
    <citation type="journal article" date="2015" name="Nature">
        <title>Complex archaea that bridge the gap between prokaryotes and eukaryotes.</title>
        <authorList>
            <person name="Spang A."/>
            <person name="Saw J.H."/>
            <person name="Jorgensen S.L."/>
            <person name="Zaremba-Niedzwiedzka K."/>
            <person name="Martijn J."/>
            <person name="Lind A.E."/>
            <person name="van Eijk R."/>
            <person name="Schleper C."/>
            <person name="Guy L."/>
            <person name="Ettema T.J."/>
        </authorList>
    </citation>
    <scope>NUCLEOTIDE SEQUENCE</scope>
</reference>
<gene>
    <name evidence="1" type="ORF">LCGC14_2720970</name>
</gene>
<dbReference type="EMBL" id="LAZR01049005">
    <property type="protein sequence ID" value="KKK90642.1"/>
    <property type="molecule type" value="Genomic_DNA"/>
</dbReference>
<evidence type="ECO:0000313" key="1">
    <source>
        <dbReference type="EMBL" id="KKK90642.1"/>
    </source>
</evidence>
<protein>
    <submittedName>
        <fullName evidence="1">Uncharacterized protein</fullName>
    </submittedName>
</protein>
<dbReference type="AlphaFoldDB" id="A0A0F8ZA05"/>
<name>A0A0F8ZA05_9ZZZZ</name>
<sequence>MRHKWKIVSHKRTKETVERCECGCKRITSYNVNDRWGMFERYYIQPDGEKTQRARRCVHDP</sequence>
<proteinExistence type="predicted"/>
<comment type="caution">
    <text evidence="1">The sequence shown here is derived from an EMBL/GenBank/DDBJ whole genome shotgun (WGS) entry which is preliminary data.</text>
</comment>
<organism evidence="1">
    <name type="scientific">marine sediment metagenome</name>
    <dbReference type="NCBI Taxonomy" id="412755"/>
    <lineage>
        <taxon>unclassified sequences</taxon>
        <taxon>metagenomes</taxon>
        <taxon>ecological metagenomes</taxon>
    </lineage>
</organism>
<accession>A0A0F8ZA05</accession>